<dbReference type="AlphaFoldDB" id="A0AA51N3G2"/>
<dbReference type="PROSITE" id="PS50404">
    <property type="entry name" value="GST_NTER"/>
    <property type="match status" value="1"/>
</dbReference>
<dbReference type="Pfam" id="PF00043">
    <property type="entry name" value="GST_C"/>
    <property type="match status" value="1"/>
</dbReference>
<feature type="domain" description="GST C-terminal" evidence="3">
    <location>
        <begin position="89"/>
        <end position="213"/>
    </location>
</feature>
<dbReference type="Pfam" id="PF13409">
    <property type="entry name" value="GST_N_2"/>
    <property type="match status" value="1"/>
</dbReference>
<dbReference type="PANTHER" id="PTHR43969">
    <property type="entry name" value="GLUTATHIONE S TRANSFERASE D10, ISOFORM A-RELATED"/>
    <property type="match status" value="1"/>
</dbReference>
<accession>A0AA51N3G2</accession>
<dbReference type="InterPro" id="IPR004046">
    <property type="entry name" value="GST_C"/>
</dbReference>
<protein>
    <submittedName>
        <fullName evidence="4">GSTe2</fullName>
    </submittedName>
</protein>
<dbReference type="InterPro" id="IPR010987">
    <property type="entry name" value="Glutathione-S-Trfase_C-like"/>
</dbReference>
<dbReference type="InterPro" id="IPR036282">
    <property type="entry name" value="Glutathione-S-Trfase_C_sf"/>
</dbReference>
<dbReference type="SUPFAM" id="SSF47616">
    <property type="entry name" value="GST C-terminal domain-like"/>
    <property type="match status" value="1"/>
</dbReference>
<dbReference type="SFLD" id="SFLDG00358">
    <property type="entry name" value="Main_(cytGST)"/>
    <property type="match status" value="1"/>
</dbReference>
<dbReference type="Gene3D" id="1.20.1050.10">
    <property type="match status" value="1"/>
</dbReference>
<dbReference type="PROSITE" id="PS50405">
    <property type="entry name" value="GST_CTER"/>
    <property type="match status" value="1"/>
</dbReference>
<feature type="domain" description="GST N-terminal" evidence="2">
    <location>
        <begin position="1"/>
        <end position="83"/>
    </location>
</feature>
<name>A0AA51N3G2_9HEMI</name>
<evidence type="ECO:0000259" key="3">
    <source>
        <dbReference type="PROSITE" id="PS50405"/>
    </source>
</evidence>
<dbReference type="GO" id="GO:0004364">
    <property type="term" value="F:glutathione transferase activity"/>
    <property type="evidence" value="ECO:0007669"/>
    <property type="project" value="TreeGrafter"/>
</dbReference>
<dbReference type="Gene3D" id="3.40.30.10">
    <property type="entry name" value="Glutaredoxin"/>
    <property type="match status" value="1"/>
</dbReference>
<dbReference type="FunFam" id="3.40.30.10:FF:000034">
    <property type="entry name" value="glutathione S-transferase 1"/>
    <property type="match status" value="1"/>
</dbReference>
<proteinExistence type="evidence at transcript level"/>
<dbReference type="InterPro" id="IPR040079">
    <property type="entry name" value="Glutathione_S-Trfase"/>
</dbReference>
<evidence type="ECO:0000256" key="1">
    <source>
        <dbReference type="ARBA" id="ARBA00011738"/>
    </source>
</evidence>
<dbReference type="InterPro" id="IPR004045">
    <property type="entry name" value="Glutathione_S-Trfase_N"/>
</dbReference>
<dbReference type="CDD" id="cd03177">
    <property type="entry name" value="GST_C_Delta_Epsilon"/>
    <property type="match status" value="1"/>
</dbReference>
<reference evidence="4" key="1">
    <citation type="submission" date="2023-04" db="EMBL/GenBank/DDBJ databases">
        <authorList>
            <person name="Zheng L."/>
            <person name="Rostami E."/>
            <person name="Huang D."/>
            <person name="Fu J."/>
        </authorList>
    </citation>
    <scope>NUCLEOTIDE SEQUENCE</scope>
</reference>
<comment type="subunit">
    <text evidence="1">Homodimer.</text>
</comment>
<dbReference type="GO" id="GO:0006749">
    <property type="term" value="P:glutathione metabolic process"/>
    <property type="evidence" value="ECO:0007669"/>
    <property type="project" value="TreeGrafter"/>
</dbReference>
<dbReference type="InterPro" id="IPR036249">
    <property type="entry name" value="Thioredoxin-like_sf"/>
</dbReference>
<evidence type="ECO:0000313" key="4">
    <source>
        <dbReference type="EMBL" id="WMM91885.1"/>
    </source>
</evidence>
<dbReference type="SUPFAM" id="SSF52833">
    <property type="entry name" value="Thioredoxin-like"/>
    <property type="match status" value="1"/>
</dbReference>
<evidence type="ECO:0000259" key="2">
    <source>
        <dbReference type="PROSITE" id="PS50404"/>
    </source>
</evidence>
<dbReference type="SFLD" id="SFLDG01153">
    <property type="entry name" value="Main.4:_Theta-like"/>
    <property type="match status" value="1"/>
</dbReference>
<dbReference type="SFLD" id="SFLDS00019">
    <property type="entry name" value="Glutathione_Transferase_(cytos"/>
    <property type="match status" value="1"/>
</dbReference>
<dbReference type="PANTHER" id="PTHR43969:SF8">
    <property type="entry name" value="GLUTATHIONE S TRANSFERASE E13, ISOFORM A-RELATED"/>
    <property type="match status" value="1"/>
</dbReference>
<sequence length="221" mass="25462">MSLKLYCTIFSPPVRAVMHTLKALNIPYTPIEIDLPKGETYSKEYRKINPQHTVPTIEEEDGFILWDSHAINSYLVDKYGKDDKLYPKDLRTRALVHQRLYFDSSVLFTSFLNTSVQIIRNKNIPKLTEGMKFPIDNAYGFVEKFLSGRQYIAGDNITIADFSILTCLTNLDIVVPITNEKYPLIKDYVKRGEANIPTYKELEKAGRQKVIEVLKSCNFQL</sequence>
<dbReference type="EMBL" id="OQ942260">
    <property type="protein sequence ID" value="WMM91885.1"/>
    <property type="molecule type" value="mRNA"/>
</dbReference>
<dbReference type="FunFam" id="1.20.1050.10:FF:000007">
    <property type="entry name" value="Glutathione S-transferase 1-1"/>
    <property type="match status" value="1"/>
</dbReference>
<organism evidence="4">
    <name type="scientific">Paracoccus marginatus</name>
    <dbReference type="NCBI Taxonomy" id="252483"/>
    <lineage>
        <taxon>Eukaryota</taxon>
        <taxon>Metazoa</taxon>
        <taxon>Ecdysozoa</taxon>
        <taxon>Arthropoda</taxon>
        <taxon>Hexapoda</taxon>
        <taxon>Insecta</taxon>
        <taxon>Pterygota</taxon>
        <taxon>Neoptera</taxon>
        <taxon>Paraneoptera</taxon>
        <taxon>Hemiptera</taxon>
        <taxon>Sternorrhyncha</taxon>
        <taxon>Coccoidea</taxon>
        <taxon>Pseudococcidae</taxon>
        <taxon>Paracoccus</taxon>
    </lineage>
</organism>